<keyword evidence="6 9" id="KW-0560">Oxidoreductase</keyword>
<dbReference type="AlphaFoldDB" id="A0A839AD17"/>
<name>A0A839AD17_9HYPH</name>
<dbReference type="GO" id="GO:0008616">
    <property type="term" value="P:tRNA queuosine(34) biosynthetic process"/>
    <property type="evidence" value="ECO:0007669"/>
    <property type="project" value="UniProtKB-UniRule"/>
</dbReference>
<comment type="similarity">
    <text evidence="9">Belongs to the QueG family.</text>
</comment>
<comment type="catalytic activity">
    <reaction evidence="9">
        <text>epoxyqueuosine(34) in tRNA + AH2 = queuosine(34) in tRNA + A + H2O</text>
        <dbReference type="Rhea" id="RHEA:32159"/>
        <dbReference type="Rhea" id="RHEA-COMP:18571"/>
        <dbReference type="Rhea" id="RHEA-COMP:18582"/>
        <dbReference type="ChEBI" id="CHEBI:13193"/>
        <dbReference type="ChEBI" id="CHEBI:15377"/>
        <dbReference type="ChEBI" id="CHEBI:17499"/>
        <dbReference type="ChEBI" id="CHEBI:194431"/>
        <dbReference type="ChEBI" id="CHEBI:194443"/>
        <dbReference type="EC" id="1.17.99.6"/>
    </reaction>
</comment>
<dbReference type="UniPathway" id="UPA00392"/>
<keyword evidence="5 9" id="KW-0671">Queuosine biosynthesis</keyword>
<protein>
    <recommendedName>
        <fullName evidence="9">Epoxyqueuosine reductase</fullName>
        <ecNumber evidence="9">1.17.99.6</ecNumber>
    </recommendedName>
    <alternativeName>
        <fullName evidence="9">Queuosine biosynthesis protein QueG</fullName>
    </alternativeName>
</protein>
<accession>A0A839AD17</accession>
<keyword evidence="8 9" id="KW-0411">Iron-sulfur</keyword>
<comment type="cofactor">
    <cofactor evidence="9">
        <name>cob(II)alamin</name>
        <dbReference type="ChEBI" id="CHEBI:16304"/>
    </cofactor>
</comment>
<evidence type="ECO:0000256" key="2">
    <source>
        <dbReference type="ARBA" id="ARBA00022490"/>
    </source>
</evidence>
<feature type="binding site" evidence="9">
    <location>
        <position position="207"/>
    </location>
    <ligand>
        <name>[4Fe-4S] cluster</name>
        <dbReference type="ChEBI" id="CHEBI:49883"/>
        <label>1</label>
    </ligand>
</feature>
<dbReference type="SUPFAM" id="SSF46548">
    <property type="entry name" value="alpha-helical ferredoxin"/>
    <property type="match status" value="1"/>
</dbReference>
<feature type="binding site" evidence="9">
    <location>
        <position position="229"/>
    </location>
    <ligand>
        <name>cob(II)alamin</name>
        <dbReference type="ChEBI" id="CHEBI:16304"/>
    </ligand>
</feature>
<comment type="caution">
    <text evidence="9">Lacks conserved residue(s) required for the propagation of feature annotation.</text>
</comment>
<feature type="binding site" evidence="9">
    <location>
        <position position="236"/>
    </location>
    <ligand>
        <name>tRNA</name>
        <dbReference type="ChEBI" id="CHEBI:17843"/>
    </ligand>
</feature>
<keyword evidence="13" id="KW-1185">Reference proteome</keyword>
<dbReference type="GO" id="GO:0031419">
    <property type="term" value="F:cobalamin binding"/>
    <property type="evidence" value="ECO:0007669"/>
    <property type="project" value="UniProtKB-KW"/>
</dbReference>
<feature type="binding site" evidence="9">
    <location>
        <begin position="254"/>
        <end position="255"/>
    </location>
    <ligand>
        <name>cob(II)alamin</name>
        <dbReference type="ChEBI" id="CHEBI:16304"/>
    </ligand>
</feature>
<feature type="binding site" evidence="9">
    <location>
        <position position="201"/>
    </location>
    <ligand>
        <name>[4Fe-4S] cluster</name>
        <dbReference type="ChEBI" id="CHEBI:49883"/>
        <label>1</label>
    </ligand>
</feature>
<comment type="pathway">
    <text evidence="9">tRNA modification; tRNA-queuosine biosynthesis.</text>
</comment>
<comment type="function">
    <text evidence="9">Catalyzes the conversion of epoxyqueuosine (oQ) to queuosine (Q), which is a hypermodified base found in the wobble positions of tRNA(Asp), tRNA(Asn), tRNA(His) and tRNA(Tyr).</text>
</comment>
<feature type="binding site" evidence="9">
    <location>
        <position position="171"/>
    </location>
    <ligand>
        <name>cob(II)alamin</name>
        <dbReference type="ChEBI" id="CHEBI:16304"/>
    </ligand>
</feature>
<dbReference type="PROSITE" id="PS00198">
    <property type="entry name" value="4FE4S_FER_1"/>
    <property type="match status" value="1"/>
</dbReference>
<feature type="binding site" evidence="9">
    <location>
        <position position="147"/>
    </location>
    <ligand>
        <name>cob(II)alamin</name>
        <dbReference type="ChEBI" id="CHEBI:16304"/>
    </ligand>
</feature>
<dbReference type="Pfam" id="PF13484">
    <property type="entry name" value="Fer4_16"/>
    <property type="match status" value="1"/>
</dbReference>
<dbReference type="InterPro" id="IPR013542">
    <property type="entry name" value="QueG_DUF1730"/>
</dbReference>
<proteinExistence type="inferred from homology"/>
<sequence>MTPRAAQKLKDALQRKAHDLGFDLCRIAPARLDAAHGQRLAAYIEAGHHGSMDWMAETRERRSTPQALWPEAKTAIVLAMSYGPDGEANATLGRPDVATISVYARNRDYHDIMKGKLKELAQFLLSRARDAASGEDGTAPQVKVFVDTAPVMEKPLAARAGLGWQGKHTNLVSRELGSWFFIAEIFTTLDLPADEAEVDHCGSCRACLAACPTEAFTAPYRIDARRCISYLTIEHKGPIAPEFRAAMGNRIYGCDDCLAVCPWNKFAVVAREAKLQAREDLEAPRLAELLALDDAAFRALFTGSPIKRIGRNRFLRNVLIAAGNSADRTLLPQVMGLLADEAALVRGAAVWALSRLAGEAEFEAARSRLEPGEEDAGVSEEWRLAQPHCQ</sequence>
<dbReference type="GO" id="GO:0051539">
    <property type="term" value="F:4 iron, 4 sulfur cluster binding"/>
    <property type="evidence" value="ECO:0007669"/>
    <property type="project" value="UniProtKB-KW"/>
</dbReference>
<dbReference type="SUPFAM" id="SSF48371">
    <property type="entry name" value="ARM repeat"/>
    <property type="match status" value="1"/>
</dbReference>
<evidence type="ECO:0000256" key="1">
    <source>
        <dbReference type="ARBA" id="ARBA00022485"/>
    </source>
</evidence>
<feature type="binding site" evidence="9">
    <location>
        <position position="257"/>
    </location>
    <ligand>
        <name>[4Fe-4S] cluster</name>
        <dbReference type="ChEBI" id="CHEBI:49883"/>
        <label>2</label>
    </ligand>
</feature>
<feature type="binding site" evidence="9">
    <location>
        <position position="227"/>
    </location>
    <ligand>
        <name>[4Fe-4S] cluster</name>
        <dbReference type="ChEBI" id="CHEBI:49883"/>
        <label>2</label>
    </ligand>
</feature>
<dbReference type="InterPro" id="IPR017900">
    <property type="entry name" value="4Fe4S_Fe_S_CS"/>
</dbReference>
<dbReference type="Pfam" id="PF08331">
    <property type="entry name" value="QueG_DUF1730"/>
    <property type="match status" value="1"/>
</dbReference>
<dbReference type="InterPro" id="IPR004453">
    <property type="entry name" value="QueG"/>
</dbReference>
<evidence type="ECO:0000259" key="11">
    <source>
        <dbReference type="PROSITE" id="PS51379"/>
    </source>
</evidence>
<evidence type="ECO:0000256" key="5">
    <source>
        <dbReference type="ARBA" id="ARBA00022785"/>
    </source>
</evidence>
<dbReference type="GO" id="GO:0046872">
    <property type="term" value="F:metal ion binding"/>
    <property type="evidence" value="ECO:0007669"/>
    <property type="project" value="UniProtKB-KW"/>
</dbReference>
<feature type="binding site" evidence="9">
    <location>
        <position position="211"/>
    </location>
    <ligand>
        <name>[4Fe-4S] cluster</name>
        <dbReference type="ChEBI" id="CHEBI:49883"/>
        <label>2</label>
    </ligand>
</feature>
<feature type="binding site" evidence="9">
    <location>
        <position position="182"/>
    </location>
    <ligand>
        <name>cob(II)alamin</name>
        <dbReference type="ChEBI" id="CHEBI:16304"/>
    </ligand>
</feature>
<feature type="active site" description="Proton donor" evidence="9">
    <location>
        <position position="147"/>
    </location>
</feature>
<keyword evidence="2 9" id="KW-0963">Cytoplasm</keyword>
<dbReference type="PROSITE" id="PS50077">
    <property type="entry name" value="HEAT_REPEAT"/>
    <property type="match status" value="1"/>
</dbReference>
<feature type="region of interest" description="Disordered" evidence="10">
    <location>
        <begin position="368"/>
        <end position="390"/>
    </location>
</feature>
<evidence type="ECO:0000256" key="4">
    <source>
        <dbReference type="ARBA" id="ARBA00022723"/>
    </source>
</evidence>
<comment type="subunit">
    <text evidence="9">Monomer.</text>
</comment>
<dbReference type="InterPro" id="IPR016024">
    <property type="entry name" value="ARM-type_fold"/>
</dbReference>
<keyword evidence="9" id="KW-0846">Cobalamin</keyword>
<evidence type="ECO:0000256" key="10">
    <source>
        <dbReference type="SAM" id="MobiDB-lite"/>
    </source>
</evidence>
<evidence type="ECO:0000313" key="12">
    <source>
        <dbReference type="EMBL" id="MBA5777036.1"/>
    </source>
</evidence>
<evidence type="ECO:0000256" key="6">
    <source>
        <dbReference type="ARBA" id="ARBA00023002"/>
    </source>
</evidence>
<keyword evidence="7 9" id="KW-0408">Iron</keyword>
<dbReference type="PANTHER" id="PTHR30002:SF4">
    <property type="entry name" value="EPOXYQUEUOSINE REDUCTASE"/>
    <property type="match status" value="1"/>
</dbReference>
<comment type="subcellular location">
    <subcellularLocation>
        <location evidence="9">Cytoplasm</location>
    </subcellularLocation>
</comment>
<feature type="binding site" evidence="9">
    <location>
        <position position="62"/>
    </location>
    <ligand>
        <name>cob(II)alamin</name>
        <dbReference type="ChEBI" id="CHEBI:16304"/>
    </ligand>
</feature>
<dbReference type="InterPro" id="IPR021133">
    <property type="entry name" value="HEAT_type_2"/>
</dbReference>
<dbReference type="EC" id="1.17.99.6" evidence="9"/>
<comment type="caution">
    <text evidence="12">The sequence shown here is derived from an EMBL/GenBank/DDBJ whole genome shotgun (WGS) entry which is preliminary data.</text>
</comment>
<comment type="cofactor">
    <cofactor evidence="9">
        <name>[4Fe-4S] cluster</name>
        <dbReference type="ChEBI" id="CHEBI:49883"/>
    </cofactor>
    <text evidence="9">Binds 2 [4Fe-4S] clusters per monomer.</text>
</comment>
<dbReference type="EMBL" id="JACFXV010000044">
    <property type="protein sequence ID" value="MBA5777036.1"/>
    <property type="molecule type" value="Genomic_DNA"/>
</dbReference>
<dbReference type="HAMAP" id="MF_00916">
    <property type="entry name" value="QueG"/>
    <property type="match status" value="1"/>
</dbReference>
<feature type="binding site" evidence="9">
    <location>
        <position position="204"/>
    </location>
    <ligand>
        <name>[4Fe-4S] cluster</name>
        <dbReference type="ChEBI" id="CHEBI:49883"/>
        <label>1</label>
    </ligand>
</feature>
<evidence type="ECO:0000256" key="8">
    <source>
        <dbReference type="ARBA" id="ARBA00023014"/>
    </source>
</evidence>
<dbReference type="Proteomes" id="UP000541109">
    <property type="component" value="Unassembled WGS sequence"/>
</dbReference>
<dbReference type="PANTHER" id="PTHR30002">
    <property type="entry name" value="EPOXYQUEUOSINE REDUCTASE"/>
    <property type="match status" value="1"/>
</dbReference>
<evidence type="ECO:0000313" key="13">
    <source>
        <dbReference type="Proteomes" id="UP000541109"/>
    </source>
</evidence>
<feature type="binding site" evidence="9">
    <location>
        <position position="261"/>
    </location>
    <ligand>
        <name>[4Fe-4S] cluster</name>
        <dbReference type="ChEBI" id="CHEBI:49883"/>
        <label>1</label>
    </ligand>
</feature>
<evidence type="ECO:0000256" key="9">
    <source>
        <dbReference type="HAMAP-Rule" id="MF_00916"/>
    </source>
</evidence>
<gene>
    <name evidence="9 12" type="primary">queG</name>
    <name evidence="12" type="ORF">H2509_07820</name>
</gene>
<keyword evidence="1 9" id="KW-0004">4Fe-4S</keyword>
<organism evidence="12 13">
    <name type="scientific">Stappia albiluteola</name>
    <dbReference type="NCBI Taxonomy" id="2758565"/>
    <lineage>
        <taxon>Bacteria</taxon>
        <taxon>Pseudomonadati</taxon>
        <taxon>Pseudomonadota</taxon>
        <taxon>Alphaproteobacteria</taxon>
        <taxon>Hyphomicrobiales</taxon>
        <taxon>Stappiaceae</taxon>
        <taxon>Stappia</taxon>
    </lineage>
</organism>
<dbReference type="PROSITE" id="PS51379">
    <property type="entry name" value="4FE4S_FER_2"/>
    <property type="match status" value="1"/>
</dbReference>
<keyword evidence="4 9" id="KW-0479">Metal-binding</keyword>
<feature type="binding site" evidence="9">
    <location>
        <position position="254"/>
    </location>
    <ligand>
        <name>[4Fe-4S] cluster</name>
        <dbReference type="ChEBI" id="CHEBI:49883"/>
        <label>2</label>
    </ligand>
</feature>
<evidence type="ECO:0000256" key="7">
    <source>
        <dbReference type="ARBA" id="ARBA00023004"/>
    </source>
</evidence>
<evidence type="ECO:0000256" key="3">
    <source>
        <dbReference type="ARBA" id="ARBA00022694"/>
    </source>
</evidence>
<reference evidence="12 13" key="1">
    <citation type="submission" date="2020-07" db="EMBL/GenBank/DDBJ databases">
        <title>Stappia sp., F7233, whole genome shotgun sequencing project.</title>
        <authorList>
            <person name="Jiang S."/>
            <person name="Liu Z.W."/>
            <person name="Du Z.J."/>
        </authorList>
    </citation>
    <scope>NUCLEOTIDE SEQUENCE [LARGE SCALE GENOMIC DNA]</scope>
    <source>
        <strain evidence="12 13">F7233</strain>
    </source>
</reference>
<feature type="domain" description="4Fe-4S ferredoxin-type" evidence="11">
    <location>
        <begin position="192"/>
        <end position="221"/>
    </location>
</feature>
<keyword evidence="9" id="KW-0170">Cobalt</keyword>
<dbReference type="GO" id="GO:0052693">
    <property type="term" value="F:epoxyqueuosine reductase activity"/>
    <property type="evidence" value="ECO:0007669"/>
    <property type="project" value="UniProtKB-UniRule"/>
</dbReference>
<keyword evidence="3 9" id="KW-0819">tRNA processing</keyword>
<dbReference type="InterPro" id="IPR017896">
    <property type="entry name" value="4Fe4S_Fe-S-bd"/>
</dbReference>
<dbReference type="NCBIfam" id="TIGR00276">
    <property type="entry name" value="tRNA epoxyqueuosine(34) reductase QueG"/>
    <property type="match status" value="1"/>
</dbReference>
<dbReference type="GO" id="GO:0005737">
    <property type="term" value="C:cytoplasm"/>
    <property type="evidence" value="ECO:0007669"/>
    <property type="project" value="UniProtKB-SubCell"/>
</dbReference>
<dbReference type="Gene3D" id="3.30.70.20">
    <property type="match status" value="1"/>
</dbReference>